<dbReference type="HAMAP" id="MF_00719">
    <property type="entry name" value="CobS"/>
    <property type="match status" value="1"/>
</dbReference>
<comment type="cofactor">
    <cofactor evidence="1 19">
        <name>Mg(2+)</name>
        <dbReference type="ChEBI" id="CHEBI:18420"/>
    </cofactor>
</comment>
<evidence type="ECO:0000256" key="15">
    <source>
        <dbReference type="ARBA" id="ARBA00032605"/>
    </source>
</evidence>
<dbReference type="GO" id="GO:0009236">
    <property type="term" value="P:cobalamin biosynthetic process"/>
    <property type="evidence" value="ECO:0007669"/>
    <property type="project" value="UniProtKB-UniRule"/>
</dbReference>
<dbReference type="Pfam" id="PF02654">
    <property type="entry name" value="CobS"/>
    <property type="match status" value="1"/>
</dbReference>
<evidence type="ECO:0000256" key="17">
    <source>
        <dbReference type="ARBA" id="ARBA00048623"/>
    </source>
</evidence>
<comment type="function">
    <text evidence="14 19">Joins adenosylcobinamide-GDP and alpha-ribazole to generate adenosylcobalamin (Ado-cobalamin). Also synthesizes adenosylcobalamin 5'-phosphate from adenosylcobinamide-GDP and alpha-ribazole 5'-phosphate.</text>
</comment>
<evidence type="ECO:0000256" key="10">
    <source>
        <dbReference type="ARBA" id="ARBA00022692"/>
    </source>
</evidence>
<evidence type="ECO:0000256" key="6">
    <source>
        <dbReference type="ARBA" id="ARBA00015850"/>
    </source>
</evidence>
<feature type="transmembrane region" description="Helical" evidence="19">
    <location>
        <begin position="39"/>
        <end position="58"/>
    </location>
</feature>
<keyword evidence="12 19" id="KW-1133">Transmembrane helix</keyword>
<dbReference type="GO" id="GO:0051073">
    <property type="term" value="F:adenosylcobinamide-GDP ribazoletransferase activity"/>
    <property type="evidence" value="ECO:0007669"/>
    <property type="project" value="UniProtKB-UniRule"/>
</dbReference>
<dbReference type="Proteomes" id="UP000616839">
    <property type="component" value="Unassembled WGS sequence"/>
</dbReference>
<dbReference type="NCBIfam" id="TIGR00317">
    <property type="entry name" value="cobS"/>
    <property type="match status" value="1"/>
</dbReference>
<comment type="catalytic activity">
    <reaction evidence="17 19">
        <text>alpha-ribazole + adenosylcob(III)inamide-GDP = adenosylcob(III)alamin + GMP + H(+)</text>
        <dbReference type="Rhea" id="RHEA:16049"/>
        <dbReference type="ChEBI" id="CHEBI:10329"/>
        <dbReference type="ChEBI" id="CHEBI:15378"/>
        <dbReference type="ChEBI" id="CHEBI:18408"/>
        <dbReference type="ChEBI" id="CHEBI:58115"/>
        <dbReference type="ChEBI" id="CHEBI:60487"/>
        <dbReference type="EC" id="2.7.8.26"/>
    </reaction>
</comment>
<comment type="caution">
    <text evidence="20">The sequence shown here is derived from an EMBL/GenBank/DDBJ whole genome shotgun (WGS) entry which is preliminary data.</text>
</comment>
<keyword evidence="10 19" id="KW-0812">Transmembrane</keyword>
<evidence type="ECO:0000256" key="19">
    <source>
        <dbReference type="HAMAP-Rule" id="MF_00719"/>
    </source>
</evidence>
<evidence type="ECO:0000256" key="14">
    <source>
        <dbReference type="ARBA" id="ARBA00025228"/>
    </source>
</evidence>
<accession>A0A927K6E3</accession>
<keyword evidence="9 19" id="KW-0808">Transferase</keyword>
<dbReference type="AlphaFoldDB" id="A0A927K6E3"/>
<evidence type="ECO:0000256" key="18">
    <source>
        <dbReference type="ARBA" id="ARBA00049504"/>
    </source>
</evidence>
<evidence type="ECO:0000313" key="21">
    <source>
        <dbReference type="Proteomes" id="UP000616839"/>
    </source>
</evidence>
<evidence type="ECO:0000256" key="9">
    <source>
        <dbReference type="ARBA" id="ARBA00022679"/>
    </source>
</evidence>
<dbReference type="InterPro" id="IPR003805">
    <property type="entry name" value="CobS"/>
</dbReference>
<comment type="pathway">
    <text evidence="3 19">Cofactor biosynthesis; adenosylcobalamin biosynthesis; adenosylcobalamin from cob(II)yrinate a,c-diamide: step 7/7.</text>
</comment>
<evidence type="ECO:0000256" key="12">
    <source>
        <dbReference type="ARBA" id="ARBA00022989"/>
    </source>
</evidence>
<keyword evidence="13 19" id="KW-0472">Membrane</keyword>
<evidence type="ECO:0000256" key="11">
    <source>
        <dbReference type="ARBA" id="ARBA00022842"/>
    </source>
</evidence>
<comment type="catalytic activity">
    <reaction evidence="18 19">
        <text>alpha-ribazole 5'-phosphate + adenosylcob(III)inamide-GDP = adenosylcob(III)alamin 5'-phosphate + GMP + H(+)</text>
        <dbReference type="Rhea" id="RHEA:23560"/>
        <dbReference type="ChEBI" id="CHEBI:15378"/>
        <dbReference type="ChEBI" id="CHEBI:57918"/>
        <dbReference type="ChEBI" id="CHEBI:58115"/>
        <dbReference type="ChEBI" id="CHEBI:60487"/>
        <dbReference type="ChEBI" id="CHEBI:60493"/>
        <dbReference type="EC" id="2.7.8.26"/>
    </reaction>
</comment>
<feature type="transmembrane region" description="Helical" evidence="19">
    <location>
        <begin position="210"/>
        <end position="227"/>
    </location>
</feature>
<dbReference type="EMBL" id="JACYXZ010000002">
    <property type="protein sequence ID" value="MBD8869858.1"/>
    <property type="molecule type" value="Genomic_DNA"/>
</dbReference>
<feature type="transmembrane region" description="Helical" evidence="19">
    <location>
        <begin position="64"/>
        <end position="81"/>
    </location>
</feature>
<evidence type="ECO:0000313" key="20">
    <source>
        <dbReference type="EMBL" id="MBD8869858.1"/>
    </source>
</evidence>
<name>A0A927K6E3_9ACTN</name>
<evidence type="ECO:0000256" key="13">
    <source>
        <dbReference type="ARBA" id="ARBA00023136"/>
    </source>
</evidence>
<feature type="transmembrane region" description="Helical" evidence="19">
    <location>
        <begin position="187"/>
        <end position="204"/>
    </location>
</feature>
<evidence type="ECO:0000256" key="2">
    <source>
        <dbReference type="ARBA" id="ARBA00004651"/>
    </source>
</evidence>
<evidence type="ECO:0000256" key="8">
    <source>
        <dbReference type="ARBA" id="ARBA00022573"/>
    </source>
</evidence>
<proteinExistence type="inferred from homology"/>
<dbReference type="EC" id="2.7.8.26" evidence="5 19"/>
<evidence type="ECO:0000256" key="4">
    <source>
        <dbReference type="ARBA" id="ARBA00010561"/>
    </source>
</evidence>
<sequence length="257" mass="25105">MCGGPGGPAVNAVRLALGTLTAVPVAAPASVDRRTAGRAMLLAPVVGLVLGLPLAVAAVLLDDLLAPPVLAALVVSALALLTRGLHLDGLADTADGLGSGRSGAEALAVMRRSDIGPFGVVTLVLVLLLQVTALAACLARGDGALVLLLALVVSRGLLPLAAVPALPAARADGLGATVAGTVSRRSAVLVALGLALLVIATALVDGRQGMTLVLLAVVPALALALRCRTRFGGVTGDVYGAVVETGFTAALVIASGA</sequence>
<evidence type="ECO:0000256" key="7">
    <source>
        <dbReference type="ARBA" id="ARBA00022475"/>
    </source>
</evidence>
<dbReference type="PANTHER" id="PTHR34148:SF1">
    <property type="entry name" value="ADENOSYLCOBINAMIDE-GDP RIBAZOLETRANSFERASE"/>
    <property type="match status" value="1"/>
</dbReference>
<comment type="similarity">
    <text evidence="4 19">Belongs to the CobS family.</text>
</comment>
<evidence type="ECO:0000256" key="16">
    <source>
        <dbReference type="ARBA" id="ARBA00032853"/>
    </source>
</evidence>
<dbReference type="PANTHER" id="PTHR34148">
    <property type="entry name" value="ADENOSYLCOBINAMIDE-GDP RIBAZOLETRANSFERASE"/>
    <property type="match status" value="1"/>
</dbReference>
<comment type="subcellular location">
    <subcellularLocation>
        <location evidence="2 19">Cell membrane</location>
        <topology evidence="2 19">Multi-pass membrane protein</topology>
    </subcellularLocation>
</comment>
<organism evidence="20 21">
    <name type="scientific">Nocardioides donggukensis</name>
    <dbReference type="NCBI Taxonomy" id="2774019"/>
    <lineage>
        <taxon>Bacteria</taxon>
        <taxon>Bacillati</taxon>
        <taxon>Actinomycetota</taxon>
        <taxon>Actinomycetes</taxon>
        <taxon>Propionibacteriales</taxon>
        <taxon>Nocardioidaceae</taxon>
        <taxon>Nocardioides</taxon>
    </lineage>
</organism>
<reference evidence="20" key="1">
    <citation type="submission" date="2020-09" db="EMBL/GenBank/DDBJ databases">
        <title>Nocardioides sp. strain MJB4 16S ribosomal RNA gene Genome sequencing and assembly.</title>
        <authorList>
            <person name="Kim I."/>
        </authorList>
    </citation>
    <scope>NUCLEOTIDE SEQUENCE</scope>
    <source>
        <strain evidence="20">MJB4</strain>
    </source>
</reference>
<protein>
    <recommendedName>
        <fullName evidence="6 19">Adenosylcobinamide-GDP ribazoletransferase</fullName>
        <ecNumber evidence="5 19">2.7.8.26</ecNumber>
    </recommendedName>
    <alternativeName>
        <fullName evidence="16 19">Cobalamin synthase</fullName>
    </alternativeName>
    <alternativeName>
        <fullName evidence="15 19">Cobalamin-5'-phosphate synthase</fullName>
    </alternativeName>
</protein>
<feature type="transmembrane region" description="Helical" evidence="19">
    <location>
        <begin position="145"/>
        <end position="166"/>
    </location>
</feature>
<dbReference type="GO" id="GO:0005886">
    <property type="term" value="C:plasma membrane"/>
    <property type="evidence" value="ECO:0007669"/>
    <property type="project" value="UniProtKB-SubCell"/>
</dbReference>
<evidence type="ECO:0000256" key="1">
    <source>
        <dbReference type="ARBA" id="ARBA00001946"/>
    </source>
</evidence>
<keyword evidence="7 19" id="KW-1003">Cell membrane</keyword>
<feature type="transmembrane region" description="Helical" evidence="19">
    <location>
        <begin position="118"/>
        <end position="139"/>
    </location>
</feature>
<keyword evidence="8 19" id="KW-0169">Cobalamin biosynthesis</keyword>
<keyword evidence="11 19" id="KW-0460">Magnesium</keyword>
<dbReference type="GO" id="GO:0008818">
    <property type="term" value="F:cobalamin 5'-phosphate synthase activity"/>
    <property type="evidence" value="ECO:0007669"/>
    <property type="project" value="UniProtKB-UniRule"/>
</dbReference>
<evidence type="ECO:0000256" key="3">
    <source>
        <dbReference type="ARBA" id="ARBA00004663"/>
    </source>
</evidence>
<keyword evidence="21" id="KW-1185">Reference proteome</keyword>
<evidence type="ECO:0000256" key="5">
    <source>
        <dbReference type="ARBA" id="ARBA00013200"/>
    </source>
</evidence>
<gene>
    <name evidence="19 20" type="primary">cobS</name>
    <name evidence="20" type="ORF">IE331_09500</name>
</gene>